<evidence type="ECO:0000313" key="2">
    <source>
        <dbReference type="Proteomes" id="UP000241818"/>
    </source>
</evidence>
<protein>
    <submittedName>
        <fullName evidence="1">Uncharacterized protein</fullName>
    </submittedName>
</protein>
<dbReference type="AlphaFoldDB" id="A0A2T3B5W7"/>
<dbReference type="EMBL" id="KZ679009">
    <property type="protein sequence ID" value="PSS22138.1"/>
    <property type="molecule type" value="Genomic_DNA"/>
</dbReference>
<dbReference type="InParanoid" id="A0A2T3B5W7"/>
<accession>A0A2T3B5W7</accession>
<sequence>MTVVVMVVALVVGSGEWRMGSGKLLLGVAGVAGVASVGPGVCVLRYDAATGLPGRDTVQLLHKQRCAEVDTDYWAVWYTRLCSTEQQEMLRFCCRTFEVVAAALREPRVPLPWSRVVASER</sequence>
<dbReference type="GeneID" id="36571804"/>
<dbReference type="RefSeq" id="XP_024722293.1">
    <property type="nucleotide sequence ID" value="XM_024863723.1"/>
</dbReference>
<keyword evidence="2" id="KW-1185">Reference proteome</keyword>
<reference evidence="1 2" key="1">
    <citation type="journal article" date="2018" name="New Phytol.">
        <title>Comparative genomics and transcriptomics depict ericoid mycorrhizal fungi as versatile saprotrophs and plant mutualists.</title>
        <authorList>
            <person name="Martino E."/>
            <person name="Morin E."/>
            <person name="Grelet G.A."/>
            <person name="Kuo A."/>
            <person name="Kohler A."/>
            <person name="Daghino S."/>
            <person name="Barry K.W."/>
            <person name="Cichocki N."/>
            <person name="Clum A."/>
            <person name="Dockter R.B."/>
            <person name="Hainaut M."/>
            <person name="Kuo R.C."/>
            <person name="LaButti K."/>
            <person name="Lindahl B.D."/>
            <person name="Lindquist E.A."/>
            <person name="Lipzen A."/>
            <person name="Khouja H.R."/>
            <person name="Magnuson J."/>
            <person name="Murat C."/>
            <person name="Ohm R.A."/>
            <person name="Singer S.W."/>
            <person name="Spatafora J.W."/>
            <person name="Wang M."/>
            <person name="Veneault-Fourrey C."/>
            <person name="Henrissat B."/>
            <person name="Grigoriev I.V."/>
            <person name="Martin F.M."/>
            <person name="Perotto S."/>
        </authorList>
    </citation>
    <scope>NUCLEOTIDE SEQUENCE [LARGE SCALE GENOMIC DNA]</scope>
    <source>
        <strain evidence="1 2">ATCC 22711</strain>
    </source>
</reference>
<dbReference type="Proteomes" id="UP000241818">
    <property type="component" value="Unassembled WGS sequence"/>
</dbReference>
<evidence type="ECO:0000313" key="1">
    <source>
        <dbReference type="EMBL" id="PSS22138.1"/>
    </source>
</evidence>
<organism evidence="1 2">
    <name type="scientific">Amorphotheca resinae ATCC 22711</name>
    <dbReference type="NCBI Taxonomy" id="857342"/>
    <lineage>
        <taxon>Eukaryota</taxon>
        <taxon>Fungi</taxon>
        <taxon>Dikarya</taxon>
        <taxon>Ascomycota</taxon>
        <taxon>Pezizomycotina</taxon>
        <taxon>Leotiomycetes</taxon>
        <taxon>Helotiales</taxon>
        <taxon>Amorphothecaceae</taxon>
        <taxon>Amorphotheca</taxon>
    </lineage>
</organism>
<name>A0A2T3B5W7_AMORE</name>
<gene>
    <name evidence="1" type="ORF">M430DRAFT_17698</name>
</gene>
<proteinExistence type="predicted"/>